<evidence type="ECO:0000256" key="4">
    <source>
        <dbReference type="ARBA" id="ARBA00022989"/>
    </source>
</evidence>
<feature type="transmembrane region" description="Helical" evidence="6">
    <location>
        <begin position="280"/>
        <end position="304"/>
    </location>
</feature>
<gene>
    <name evidence="7" type="primary">PGR_2</name>
    <name evidence="7" type="ORF">Zm00014a_015471</name>
</gene>
<dbReference type="Pfam" id="PF01940">
    <property type="entry name" value="DUF92"/>
    <property type="match status" value="2"/>
</dbReference>
<evidence type="ECO:0000256" key="1">
    <source>
        <dbReference type="ARBA" id="ARBA00004141"/>
    </source>
</evidence>
<evidence type="ECO:0000256" key="3">
    <source>
        <dbReference type="ARBA" id="ARBA00022692"/>
    </source>
</evidence>
<dbReference type="PANTHER" id="PTHR13353:SF14">
    <property type="entry name" value="PROTEIN PGR"/>
    <property type="match status" value="1"/>
</dbReference>
<protein>
    <submittedName>
        <fullName evidence="7">Protein PGR</fullName>
    </submittedName>
</protein>
<organism evidence="7">
    <name type="scientific">Zea mays</name>
    <name type="common">Maize</name>
    <dbReference type="NCBI Taxonomy" id="4577"/>
    <lineage>
        <taxon>Eukaryota</taxon>
        <taxon>Viridiplantae</taxon>
        <taxon>Streptophyta</taxon>
        <taxon>Embryophyta</taxon>
        <taxon>Tracheophyta</taxon>
        <taxon>Spermatophyta</taxon>
        <taxon>Magnoliopsida</taxon>
        <taxon>Liliopsida</taxon>
        <taxon>Poales</taxon>
        <taxon>Poaceae</taxon>
        <taxon>PACMAD clade</taxon>
        <taxon>Panicoideae</taxon>
        <taxon>Andropogonodae</taxon>
        <taxon>Andropogoneae</taxon>
        <taxon>Tripsacinae</taxon>
        <taxon>Zea</taxon>
    </lineage>
</organism>
<evidence type="ECO:0000256" key="6">
    <source>
        <dbReference type="SAM" id="Phobius"/>
    </source>
</evidence>
<feature type="transmembrane region" description="Helical" evidence="6">
    <location>
        <begin position="42"/>
        <end position="66"/>
    </location>
</feature>
<comment type="caution">
    <text evidence="7">The sequence shown here is derived from an EMBL/GenBank/DDBJ whole genome shotgun (WGS) entry which is preliminary data.</text>
</comment>
<evidence type="ECO:0000256" key="5">
    <source>
        <dbReference type="ARBA" id="ARBA00023136"/>
    </source>
</evidence>
<reference evidence="7" key="1">
    <citation type="journal article" date="2018" name="Nat. Genet.">
        <title>Extensive intraspecific gene order and gene structural variations between Mo17 and other maize genomes.</title>
        <authorList>
            <person name="Sun S."/>
            <person name="Zhou Y."/>
            <person name="Chen J."/>
            <person name="Shi J."/>
            <person name="Zhao H."/>
            <person name="Zhao H."/>
            <person name="Song W."/>
            <person name="Zhang M."/>
            <person name="Cui Y."/>
            <person name="Dong X."/>
            <person name="Liu H."/>
            <person name="Ma X."/>
            <person name="Jiao Y."/>
            <person name="Wang B."/>
            <person name="Wei X."/>
            <person name="Stein J.C."/>
            <person name="Glaubitz J.C."/>
            <person name="Lu F."/>
            <person name="Yu G."/>
            <person name="Liang C."/>
            <person name="Fengler K."/>
            <person name="Li B."/>
            <person name="Rafalski A."/>
            <person name="Schnable P.S."/>
            <person name="Ware D.H."/>
            <person name="Buckler E.S."/>
            <person name="Lai J."/>
        </authorList>
    </citation>
    <scope>NUCLEOTIDE SEQUENCE [LARGE SCALE GENOMIC DNA]</scope>
    <source>
        <tissue evidence="7">Seedling</tissue>
    </source>
</reference>
<dbReference type="InterPro" id="IPR002794">
    <property type="entry name" value="DUF92_TMEM19"/>
</dbReference>
<evidence type="ECO:0000313" key="7">
    <source>
        <dbReference type="EMBL" id="PWZ40379.1"/>
    </source>
</evidence>
<feature type="transmembrane region" description="Helical" evidence="6">
    <location>
        <begin position="246"/>
        <end position="268"/>
    </location>
</feature>
<dbReference type="GO" id="GO:0016020">
    <property type="term" value="C:membrane"/>
    <property type="evidence" value="ECO:0007669"/>
    <property type="project" value="UniProtKB-SubCell"/>
</dbReference>
<comment type="subcellular location">
    <subcellularLocation>
        <location evidence="1">Membrane</location>
        <topology evidence="1">Multi-pass membrane protein</topology>
    </subcellularLocation>
</comment>
<dbReference type="PANTHER" id="PTHR13353">
    <property type="entry name" value="TRANSMEMBRANE PROTEIN 19"/>
    <property type="match status" value="1"/>
</dbReference>
<dbReference type="Proteomes" id="UP000251960">
    <property type="component" value="Chromosome 2"/>
</dbReference>
<accession>A0A3L6FZT4</accession>
<name>A0A3L6FZT4_MAIZE</name>
<proteinExistence type="inferred from homology"/>
<evidence type="ECO:0000256" key="2">
    <source>
        <dbReference type="ARBA" id="ARBA00009012"/>
    </source>
</evidence>
<feature type="transmembrane region" description="Helical" evidence="6">
    <location>
        <begin position="337"/>
        <end position="357"/>
    </location>
</feature>
<keyword evidence="3 6" id="KW-0812">Transmembrane</keyword>
<dbReference type="EMBL" id="NCVQ01000003">
    <property type="protein sequence ID" value="PWZ40379.1"/>
    <property type="molecule type" value="Genomic_DNA"/>
</dbReference>
<sequence length="358" mass="38116">MAIPNAFDSPLATRSAVGAALAAVIAGRAVRRRSLDASGGVAGFVVMAVHIACGYRYGALLLAFFFSSSKVTKIGEDHKRRIEENFKEGGQRNWIQVLANSTIATVLVVIFALMTGGQDQCMDSNGSKLITGIIGGIIGHYCCCNGDTWSSEIGVLSNEQPRLITSLKTPKSWACYPSSHIQIVYGIELTYKNKNRVITLRKLIRSITSTSDFTPLHSKLFICELITVLLYKPVRKGTNGGVTLQGLLAATGGGLIIGLTFVVVGLLTAECSSDMAIRQLLVLPISAAAGLLGSLIDSLLGATLEFSGYCSVRKKVVSKRGPTVTKISGMTILDNDAVNAVSILLTTVLTAYVCIYIF</sequence>
<keyword evidence="4 6" id="KW-1133">Transmembrane helix</keyword>
<dbReference type="AlphaFoldDB" id="A0A3L6FZT4"/>
<feature type="transmembrane region" description="Helical" evidence="6">
    <location>
        <begin position="94"/>
        <end position="114"/>
    </location>
</feature>
<comment type="similarity">
    <text evidence="2">Belongs to the TMEM19 family.</text>
</comment>
<dbReference type="ExpressionAtlas" id="A0A3L6FZT4">
    <property type="expression patterns" value="baseline and differential"/>
</dbReference>
<keyword evidence="5 6" id="KW-0472">Membrane</keyword>